<accession>A0ABU5KJH6</accession>
<evidence type="ECO:0000256" key="1">
    <source>
        <dbReference type="ARBA" id="ARBA00006479"/>
    </source>
</evidence>
<evidence type="ECO:0000313" key="3">
    <source>
        <dbReference type="Proteomes" id="UP001292084"/>
    </source>
</evidence>
<name>A0ABU5KJH6_9BACL</name>
<dbReference type="EMBL" id="JAXQNN010000001">
    <property type="protein sequence ID" value="MDZ5711417.1"/>
    <property type="molecule type" value="Genomic_DNA"/>
</dbReference>
<dbReference type="Pfam" id="PF00480">
    <property type="entry name" value="ROK"/>
    <property type="match status" value="1"/>
</dbReference>
<gene>
    <name evidence="2" type="ORF">UFB30_04235</name>
</gene>
<keyword evidence="3" id="KW-1185">Reference proteome</keyword>
<dbReference type="SUPFAM" id="SSF53067">
    <property type="entry name" value="Actin-like ATPase domain"/>
    <property type="match status" value="1"/>
</dbReference>
<comment type="caution">
    <text evidence="2">The sequence shown here is derived from an EMBL/GenBank/DDBJ whole genome shotgun (WGS) entry which is preliminary data.</text>
</comment>
<dbReference type="RefSeq" id="WP_322420423.1">
    <property type="nucleotide sequence ID" value="NZ_JAXQNN010000001.1"/>
</dbReference>
<proteinExistence type="inferred from homology"/>
<organism evidence="2 3">
    <name type="scientific">Jeotgalibacillus haloalkalitolerans</name>
    <dbReference type="NCBI Taxonomy" id="3104292"/>
    <lineage>
        <taxon>Bacteria</taxon>
        <taxon>Bacillati</taxon>
        <taxon>Bacillota</taxon>
        <taxon>Bacilli</taxon>
        <taxon>Bacillales</taxon>
        <taxon>Caryophanaceae</taxon>
        <taxon>Jeotgalibacillus</taxon>
    </lineage>
</organism>
<dbReference type="InterPro" id="IPR000600">
    <property type="entry name" value="ROK"/>
</dbReference>
<dbReference type="InterPro" id="IPR043129">
    <property type="entry name" value="ATPase_NBD"/>
</dbReference>
<comment type="similarity">
    <text evidence="1">Belongs to the ROK (NagC/XylR) family.</text>
</comment>
<protein>
    <submittedName>
        <fullName evidence="2">ROK family protein</fullName>
    </submittedName>
</protein>
<dbReference type="Proteomes" id="UP001292084">
    <property type="component" value="Unassembled WGS sequence"/>
</dbReference>
<dbReference type="PANTHER" id="PTHR18964">
    <property type="entry name" value="ROK (REPRESSOR, ORF, KINASE) FAMILY"/>
    <property type="match status" value="1"/>
</dbReference>
<dbReference type="PANTHER" id="PTHR18964:SF170">
    <property type="entry name" value="SUGAR KINASE"/>
    <property type="match status" value="1"/>
</dbReference>
<evidence type="ECO:0000313" key="2">
    <source>
        <dbReference type="EMBL" id="MDZ5711417.1"/>
    </source>
</evidence>
<reference evidence="2 3" key="1">
    <citation type="submission" date="2023-12" db="EMBL/GenBank/DDBJ databases">
        <title>Jeotgalibacillus haloalkaliphilus sp. nov., a novel salt-tolerant bacteria, isolated from the estuary of the Fenhe River into the Yellow River.</title>
        <authorList>
            <person name="Li Y."/>
        </authorList>
    </citation>
    <scope>NUCLEOTIDE SEQUENCE [LARGE SCALE GENOMIC DNA]</scope>
    <source>
        <strain evidence="2 3">HH7-29</strain>
    </source>
</reference>
<sequence length="289" mass="30750">MTLVLAVDIGGSFVKSAVTRPDGQLYDFQKVATPTSLDAFMLVMDQLVDANDIQGIAISSPGSIESSGLNVGYSAVPYLYHENLKVLCEGRYGVPVSIENDGNCAALAEYECGAAEGIASFVCIVIGTGIGGGIVHHGELLRGAHLHAGEFGYLMLDMANGNTWSETGSSSALTKRAGFLNGEEVFKRAGHSPEAASALEHFFHTLAAGIFSIQYILDPQRVLLGGGITQQSAFLKGINEAIEALYRQKSYAAVKPEIRLCQAGSHAQLTGAVHLWKKQWKDEAGCLQE</sequence>
<dbReference type="Gene3D" id="3.30.420.40">
    <property type="match status" value="2"/>
</dbReference>